<name>A0A5B9NPS9_9CAUD</name>
<accession>A0A5B9NPS9</accession>
<proteinExistence type="predicted"/>
<sequence length="225" mass="25889">MASEYKLGLTYRLNPNLVAAFVHLEPQNEDICHFIEIHGGTFTVAAMDEKDVCEVVMADGTRSPSFFYLYAKESDYFDVVEKNSEWVPGTVYRCKDLSSFIALSPINKRWALSVGTNPFKVEAVDYDCGYSRTKKISFTDRLGTLQVLNFALVKSELKYFDVVHPGFINEHFFEDEEMTLDDEIENISEAEEWNAEVEGVMVFKIESEAERKKAIEILQTMKWKK</sequence>
<dbReference type="EMBL" id="MN013084">
    <property type="protein sequence ID" value="QEG13053.1"/>
    <property type="molecule type" value="Genomic_DNA"/>
</dbReference>
<organism evidence="1 2">
    <name type="scientific">Klebsiella phage vB_KaeM_KaAlpha</name>
    <dbReference type="NCBI Taxonomy" id="2591367"/>
    <lineage>
        <taxon>Viruses</taxon>
        <taxon>Duplodnaviria</taxon>
        <taxon>Heunggongvirae</taxon>
        <taxon>Uroviricota</taxon>
        <taxon>Caudoviricetes</taxon>
        <taxon>Pantevenvirales</taxon>
        <taxon>Straboviridae</taxon>
        <taxon>Tevenvirinae</taxon>
        <taxon>Karamvirus</taxon>
        <taxon>Karamvirus pg7</taxon>
    </lineage>
</organism>
<evidence type="ECO:0000313" key="1">
    <source>
        <dbReference type="EMBL" id="QEG13053.1"/>
    </source>
</evidence>
<reference evidence="1 2" key="1">
    <citation type="submission" date="2019-04" db="EMBL/GenBank/DDBJ databases">
        <authorList>
            <person name="Anderson K.J."/>
            <person name="Thurgood T.L."/>
            <person name="Sharma R."/>
            <person name="Arens D.K."/>
            <person name="Kruger J.L."/>
            <person name="Thompson D.W."/>
            <person name="Casjens S."/>
            <person name="Grose J.H."/>
        </authorList>
    </citation>
    <scope>NUCLEOTIDE SEQUENCE [LARGE SCALE GENOMIC DNA]</scope>
</reference>
<protein>
    <submittedName>
        <fullName evidence="1">Uncharacterized protein</fullName>
    </submittedName>
</protein>
<gene>
    <name evidence="1" type="ORF">KAALPHA_16</name>
</gene>
<evidence type="ECO:0000313" key="2">
    <source>
        <dbReference type="Proteomes" id="UP000325316"/>
    </source>
</evidence>
<dbReference type="Proteomes" id="UP000325316">
    <property type="component" value="Segment"/>
</dbReference>